<protein>
    <recommendedName>
        <fullName evidence="2">UmuC domain-containing protein</fullName>
    </recommendedName>
</protein>
<name>A0A7G8TGD9_9FIRM</name>
<dbReference type="GO" id="GO:0003887">
    <property type="term" value="F:DNA-directed DNA polymerase activity"/>
    <property type="evidence" value="ECO:0007669"/>
    <property type="project" value="TreeGrafter"/>
</dbReference>
<reference evidence="3 4" key="1">
    <citation type="submission" date="2020-08" db="EMBL/GenBank/DDBJ databases">
        <title>The isolate Caproiciproducens sp. 7D4C2 produces n-caproate at mildly acidic conditions from hexoses: genome and rBOX comparison with related strains and chain-elongating bacteria.</title>
        <authorList>
            <person name="Esquivel-Elizondo S."/>
            <person name="Bagci C."/>
            <person name="Temovska M."/>
            <person name="Jeon B.S."/>
            <person name="Bessarab I."/>
            <person name="Williams R.B.H."/>
            <person name="Huson D.H."/>
            <person name="Angenent L.T."/>
        </authorList>
    </citation>
    <scope>NUCLEOTIDE SEQUENCE [LARGE SCALE GENOMIC DNA]</scope>
    <source>
        <strain evidence="3 4">7D4C2</strain>
    </source>
</reference>
<dbReference type="InterPro" id="IPR001126">
    <property type="entry name" value="UmuC"/>
</dbReference>
<sequence>MRHGIILTKNQIAKRYHIKTGEALWQARLKCPDLVIVPPNYELYMRFSQMTRRIYREYTNLVEPFGLDEAWLDVTADSRGRDGMTIAEEIRGRMKYELGITVSIGVSYNKISRFC</sequence>
<dbReference type="EMBL" id="CP060286">
    <property type="protein sequence ID" value="QNK42680.1"/>
    <property type="molecule type" value="Genomic_DNA"/>
</dbReference>
<dbReference type="InterPro" id="IPR043128">
    <property type="entry name" value="Rev_trsase/Diguanyl_cyclase"/>
</dbReference>
<accession>A0A7G8TGD9</accession>
<dbReference type="PROSITE" id="PS50173">
    <property type="entry name" value="UMUC"/>
    <property type="match status" value="1"/>
</dbReference>
<dbReference type="GO" id="GO:0009432">
    <property type="term" value="P:SOS response"/>
    <property type="evidence" value="ECO:0007669"/>
    <property type="project" value="TreeGrafter"/>
</dbReference>
<feature type="domain" description="UmuC" evidence="2">
    <location>
        <begin position="1"/>
        <end position="111"/>
    </location>
</feature>
<dbReference type="Proteomes" id="UP000515909">
    <property type="component" value="Chromosome"/>
</dbReference>
<evidence type="ECO:0000259" key="2">
    <source>
        <dbReference type="PROSITE" id="PS50173"/>
    </source>
</evidence>
<evidence type="ECO:0000313" key="4">
    <source>
        <dbReference type="Proteomes" id="UP000515909"/>
    </source>
</evidence>
<dbReference type="SUPFAM" id="SSF56672">
    <property type="entry name" value="DNA/RNA polymerases"/>
    <property type="match status" value="1"/>
</dbReference>
<dbReference type="InterPro" id="IPR043502">
    <property type="entry name" value="DNA/RNA_pol_sf"/>
</dbReference>
<dbReference type="Gene3D" id="3.40.1170.60">
    <property type="match status" value="1"/>
</dbReference>
<dbReference type="GO" id="GO:0005829">
    <property type="term" value="C:cytosol"/>
    <property type="evidence" value="ECO:0007669"/>
    <property type="project" value="TreeGrafter"/>
</dbReference>
<dbReference type="PANTHER" id="PTHR11076">
    <property type="entry name" value="DNA REPAIR POLYMERASE UMUC / TRANSFERASE FAMILY MEMBER"/>
    <property type="match status" value="1"/>
</dbReference>
<dbReference type="KEGG" id="cfem:HCR03_17540"/>
<dbReference type="Pfam" id="PF00817">
    <property type="entry name" value="IMS"/>
    <property type="match status" value="1"/>
</dbReference>
<dbReference type="PANTHER" id="PTHR11076:SF33">
    <property type="entry name" value="DNA POLYMERASE KAPPA"/>
    <property type="match status" value="1"/>
</dbReference>
<gene>
    <name evidence="3" type="ORF">HCR03_17540</name>
</gene>
<organism evidence="3 4">
    <name type="scientific">Caproicibacter fermentans</name>
    <dbReference type="NCBI Taxonomy" id="2576756"/>
    <lineage>
        <taxon>Bacteria</taxon>
        <taxon>Bacillati</taxon>
        <taxon>Bacillota</taxon>
        <taxon>Clostridia</taxon>
        <taxon>Eubacteriales</taxon>
        <taxon>Acutalibacteraceae</taxon>
        <taxon>Caproicibacter</taxon>
    </lineage>
</organism>
<comment type="similarity">
    <text evidence="1">Belongs to the DNA polymerase type-Y family.</text>
</comment>
<dbReference type="AlphaFoldDB" id="A0A7G8TGD9"/>
<evidence type="ECO:0000256" key="1">
    <source>
        <dbReference type="ARBA" id="ARBA00010945"/>
    </source>
</evidence>
<proteinExistence type="inferred from homology"/>
<evidence type="ECO:0000313" key="3">
    <source>
        <dbReference type="EMBL" id="QNK42680.1"/>
    </source>
</evidence>
<dbReference type="GO" id="GO:0042276">
    <property type="term" value="P:error-prone translesion synthesis"/>
    <property type="evidence" value="ECO:0007669"/>
    <property type="project" value="TreeGrafter"/>
</dbReference>
<dbReference type="InterPro" id="IPR050116">
    <property type="entry name" value="DNA_polymerase-Y"/>
</dbReference>
<dbReference type="GO" id="GO:0006281">
    <property type="term" value="P:DNA repair"/>
    <property type="evidence" value="ECO:0007669"/>
    <property type="project" value="InterPro"/>
</dbReference>
<dbReference type="Gene3D" id="3.30.70.270">
    <property type="match status" value="1"/>
</dbReference>